<reference evidence="1 2" key="1">
    <citation type="journal article" date="2019" name="Microorganisms">
        <title>Systematic Affiliation and Genome Analysis of Subtercola vilae DB165(T) with Particular Emphasis on Cold Adaptation of an Isolate from a High-Altitude Cold Volcano Lake.</title>
        <authorList>
            <person name="Villalobos A.S."/>
            <person name="Wiese J."/>
            <person name="Imhoff J.F."/>
            <person name="Dorador C."/>
            <person name="Keller A."/>
            <person name="Hentschel U."/>
        </authorList>
    </citation>
    <scope>NUCLEOTIDE SEQUENCE [LARGE SCALE GENOMIC DNA]</scope>
    <source>
        <strain evidence="1 2">DB165</strain>
    </source>
</reference>
<dbReference type="OrthoDB" id="5064383at2"/>
<gene>
    <name evidence="1" type="ORF">D4765_14425</name>
</gene>
<evidence type="ECO:0000313" key="2">
    <source>
        <dbReference type="Proteomes" id="UP000306192"/>
    </source>
</evidence>
<proteinExistence type="predicted"/>
<protein>
    <submittedName>
        <fullName evidence="1">Uncharacterized protein</fullName>
    </submittedName>
</protein>
<accession>A0A4T2BPX2</accession>
<evidence type="ECO:0000313" key="1">
    <source>
        <dbReference type="EMBL" id="TIH33675.1"/>
    </source>
</evidence>
<name>A0A4T2BPX2_9MICO</name>
<organism evidence="1 2">
    <name type="scientific">Subtercola vilae</name>
    <dbReference type="NCBI Taxonomy" id="2056433"/>
    <lineage>
        <taxon>Bacteria</taxon>
        <taxon>Bacillati</taxon>
        <taxon>Actinomycetota</taxon>
        <taxon>Actinomycetes</taxon>
        <taxon>Micrococcales</taxon>
        <taxon>Microbacteriaceae</taxon>
        <taxon>Subtercola</taxon>
    </lineage>
</organism>
<dbReference type="AlphaFoldDB" id="A0A4T2BPX2"/>
<dbReference type="RefSeq" id="WP_136642997.1">
    <property type="nucleotide sequence ID" value="NZ_QYRT01000033.1"/>
</dbReference>
<dbReference type="EMBL" id="QYRT01000033">
    <property type="protein sequence ID" value="TIH33675.1"/>
    <property type="molecule type" value="Genomic_DNA"/>
</dbReference>
<sequence>MLVNFPTLATGTQTINVSKIIEGRTYKVRGGVKLFAVGTAAVMDYETPPGVTITYQAEQFDVTGASLGFTSTTSIGLNYTDALISQPLNPGLVVKVRILMDSANDIVRPIPGQVVFSEGGTVGRMIGGRRHGITGMQLNVRLSSLADVATFEQMFGSYSTDYPAVLCIRTPPPLQIPRLFFAACTEPHLVIGGVNSLLTYQMSVTEVLPPAPGLVIPLLRREDIDAAYATRSARAAAYATRIQRDNDYSKAGLAG</sequence>
<dbReference type="Proteomes" id="UP000306192">
    <property type="component" value="Unassembled WGS sequence"/>
</dbReference>
<keyword evidence="2" id="KW-1185">Reference proteome</keyword>
<comment type="caution">
    <text evidence="1">The sequence shown here is derived from an EMBL/GenBank/DDBJ whole genome shotgun (WGS) entry which is preliminary data.</text>
</comment>